<proteinExistence type="predicted"/>
<accession>A0A6D2KKP3</accession>
<feature type="domain" description="Reverse transcriptase" evidence="1">
    <location>
        <begin position="64"/>
        <end position="342"/>
    </location>
</feature>
<dbReference type="AlphaFoldDB" id="A0A6D2KKP3"/>
<dbReference type="PANTHER" id="PTHR33116:SF80">
    <property type="entry name" value="REVERSE TRANSCRIPTASE ZINC-BINDING DOMAIN-CONTAINING PROTEIN"/>
    <property type="match status" value="1"/>
</dbReference>
<protein>
    <recommendedName>
        <fullName evidence="1">Reverse transcriptase domain-containing protein</fullName>
    </recommendedName>
</protein>
<gene>
    <name evidence="2" type="ORF">MERR_LOCUS44722</name>
</gene>
<dbReference type="InterPro" id="IPR026960">
    <property type="entry name" value="RVT-Znf"/>
</dbReference>
<dbReference type="OrthoDB" id="1109839at2759"/>
<dbReference type="PROSITE" id="PS50878">
    <property type="entry name" value="RT_POL"/>
    <property type="match status" value="1"/>
</dbReference>
<dbReference type="Pfam" id="PF13966">
    <property type="entry name" value="zf-RVT"/>
    <property type="match status" value="1"/>
</dbReference>
<dbReference type="SUPFAM" id="SSF56672">
    <property type="entry name" value="DNA/RNA polymerases"/>
    <property type="match status" value="1"/>
</dbReference>
<dbReference type="InterPro" id="IPR000477">
    <property type="entry name" value="RT_dom"/>
</dbReference>
<dbReference type="InterPro" id="IPR043502">
    <property type="entry name" value="DNA/RNA_pol_sf"/>
</dbReference>
<evidence type="ECO:0000259" key="1">
    <source>
        <dbReference type="PROSITE" id="PS50878"/>
    </source>
</evidence>
<evidence type="ECO:0000313" key="2">
    <source>
        <dbReference type="EMBL" id="CAA7057486.1"/>
    </source>
</evidence>
<sequence length="711" mass="80040">MLPLPVCSSAHLLVLSESITVDMIKTSLSGMPSSKTPGPDGFPAEFFRATWGILGSEITTAILNFFESPFMPKSLNSTSLVLLQKRPGAEELKDYRPISCLNTIYKLITCLLAKKLKSILPDLIVPNQIAFVKDRLLLENVLLASEVIKGYHKQNLTPRMTLKVDISKAFDFVRWDFVLSVLQAHKVPLDFLQAIRSCICSPSFSVSINGTTSRYFKGKTGLRQGDPLSPSLFVMVMNVLSLMLNKAAADGVFVYHPGCENLELTHLSFADDLLIFLAGNLDSLKGVFRVLKRFEELSGLAVNISKTSLFCSGVDPLTLAEIETTVGLVPSALPIRYLGLPLCSRKLSVADCDPLITQVRKKLNSWTHRLLSLAGRYTLLSTVIPGIVGFWSSAFFLPKAVIGKINSLSSAFFWHDSTDTARGAKVSWFDISFPKKEGGLGLRNLKTWNETCALKLIWMLFFRAGSIWVAWIRHKYLSHSPFWALNGKNYEFSWMFRQILKLRGKANPLIRNLIGNGDDTFFWWDPWTPYGPLIYYIGCEGPASMGIPLFSTVSELITTQGWTLPPPRSEKQLNLQVFITTLIPSASSDRTVWLVDEVIQDSFSSRQVWECIREKKPVVPWANLIWHKARVPRHAFSAWLFVLNRNPTLDRLSRWDYDIEQTCLLCGVADESRDHLFFSCPFSHQVWDETLMRHIFGLTSGVASLHLRNMA</sequence>
<reference evidence="2" key="1">
    <citation type="submission" date="2020-01" db="EMBL/GenBank/DDBJ databases">
        <authorList>
            <person name="Mishra B."/>
        </authorList>
    </citation>
    <scope>NUCLEOTIDE SEQUENCE [LARGE SCALE GENOMIC DNA]</scope>
</reference>
<name>A0A6D2KKP3_9BRAS</name>
<keyword evidence="3" id="KW-1185">Reference proteome</keyword>
<dbReference type="CDD" id="cd01650">
    <property type="entry name" value="RT_nLTR_like"/>
    <property type="match status" value="1"/>
</dbReference>
<dbReference type="EMBL" id="CACVBM020001695">
    <property type="protein sequence ID" value="CAA7057486.1"/>
    <property type="molecule type" value="Genomic_DNA"/>
</dbReference>
<dbReference type="Proteomes" id="UP000467841">
    <property type="component" value="Unassembled WGS sequence"/>
</dbReference>
<dbReference type="Pfam" id="PF00078">
    <property type="entry name" value="RVT_1"/>
    <property type="match status" value="1"/>
</dbReference>
<comment type="caution">
    <text evidence="2">The sequence shown here is derived from an EMBL/GenBank/DDBJ whole genome shotgun (WGS) entry which is preliminary data.</text>
</comment>
<evidence type="ECO:0000313" key="3">
    <source>
        <dbReference type="Proteomes" id="UP000467841"/>
    </source>
</evidence>
<dbReference type="PANTHER" id="PTHR33116">
    <property type="entry name" value="REVERSE TRANSCRIPTASE ZINC-BINDING DOMAIN-CONTAINING PROTEIN-RELATED-RELATED"/>
    <property type="match status" value="1"/>
</dbReference>
<organism evidence="2 3">
    <name type="scientific">Microthlaspi erraticum</name>
    <dbReference type="NCBI Taxonomy" id="1685480"/>
    <lineage>
        <taxon>Eukaryota</taxon>
        <taxon>Viridiplantae</taxon>
        <taxon>Streptophyta</taxon>
        <taxon>Embryophyta</taxon>
        <taxon>Tracheophyta</taxon>
        <taxon>Spermatophyta</taxon>
        <taxon>Magnoliopsida</taxon>
        <taxon>eudicotyledons</taxon>
        <taxon>Gunneridae</taxon>
        <taxon>Pentapetalae</taxon>
        <taxon>rosids</taxon>
        <taxon>malvids</taxon>
        <taxon>Brassicales</taxon>
        <taxon>Brassicaceae</taxon>
        <taxon>Coluteocarpeae</taxon>
        <taxon>Microthlaspi</taxon>
    </lineage>
</organism>